<evidence type="ECO:0000313" key="2">
    <source>
        <dbReference type="EMBL" id="CAB9497842.1"/>
    </source>
</evidence>
<feature type="compositionally biased region" description="Low complexity" evidence="1">
    <location>
        <begin position="137"/>
        <end position="147"/>
    </location>
</feature>
<keyword evidence="3" id="KW-1185">Reference proteome</keyword>
<organism evidence="2 3">
    <name type="scientific">Seminavis robusta</name>
    <dbReference type="NCBI Taxonomy" id="568900"/>
    <lineage>
        <taxon>Eukaryota</taxon>
        <taxon>Sar</taxon>
        <taxon>Stramenopiles</taxon>
        <taxon>Ochrophyta</taxon>
        <taxon>Bacillariophyta</taxon>
        <taxon>Bacillariophyceae</taxon>
        <taxon>Bacillariophycidae</taxon>
        <taxon>Naviculales</taxon>
        <taxon>Naviculaceae</taxon>
        <taxon>Seminavis</taxon>
    </lineage>
</organism>
<feature type="region of interest" description="Disordered" evidence="1">
    <location>
        <begin position="132"/>
        <end position="159"/>
    </location>
</feature>
<proteinExistence type="predicted"/>
<reference evidence="2" key="1">
    <citation type="submission" date="2020-06" db="EMBL/GenBank/DDBJ databases">
        <authorList>
            <consortium name="Plant Systems Biology data submission"/>
        </authorList>
    </citation>
    <scope>NUCLEOTIDE SEQUENCE</scope>
    <source>
        <strain evidence="2">D6</strain>
    </source>
</reference>
<comment type="caution">
    <text evidence="2">The sequence shown here is derived from an EMBL/GenBank/DDBJ whole genome shotgun (WGS) entry which is preliminary data.</text>
</comment>
<dbReference type="EMBL" id="CAICTM010000026">
    <property type="protein sequence ID" value="CAB9497842.1"/>
    <property type="molecule type" value="Genomic_DNA"/>
</dbReference>
<accession>A0A9N8D7M7</accession>
<gene>
    <name evidence="2" type="ORF">SEMRO_26_G017860.1</name>
</gene>
<feature type="compositionally biased region" description="Acidic residues" evidence="1">
    <location>
        <begin position="86"/>
        <end position="97"/>
    </location>
</feature>
<evidence type="ECO:0000256" key="1">
    <source>
        <dbReference type="SAM" id="MobiDB-lite"/>
    </source>
</evidence>
<sequence>MQYYEENPFDTDDVRAPTQVQWQEFDPANGNTRKCGLCFQVKKVSDFPMSFSTRKSPNCRVCVLIKKRGLKCMPTDATTESADTVSNEDDYQNEDTVSEGSGSATFEAASAPFSIGDTTSNQSTPRTMAKKFRKRLSWTSSTGTSSSDAKTAPFAPMMC</sequence>
<name>A0A9N8D7M7_9STRA</name>
<evidence type="ECO:0000313" key="3">
    <source>
        <dbReference type="Proteomes" id="UP001153069"/>
    </source>
</evidence>
<dbReference type="AlphaFoldDB" id="A0A9N8D7M7"/>
<dbReference type="Proteomes" id="UP001153069">
    <property type="component" value="Unassembled WGS sequence"/>
</dbReference>
<feature type="region of interest" description="Disordered" evidence="1">
    <location>
        <begin position="77"/>
        <end position="102"/>
    </location>
</feature>
<protein>
    <submittedName>
        <fullName evidence="2">Uncharacterized protein</fullName>
    </submittedName>
</protein>